<dbReference type="RefSeq" id="WP_110936228.1">
    <property type="nucleotide sequence ID" value="NZ_KZ614146.1"/>
</dbReference>
<dbReference type="Pfam" id="PF00239">
    <property type="entry name" value="Resolvase"/>
    <property type="match status" value="1"/>
</dbReference>
<name>A0A3A9KF02_9BACI</name>
<dbReference type="CDD" id="cd00338">
    <property type="entry name" value="Ser_Recombinase"/>
    <property type="match status" value="1"/>
</dbReference>
<dbReference type="Proteomes" id="UP000281498">
    <property type="component" value="Unassembled WGS sequence"/>
</dbReference>
<sequence length="216" mass="24739">MRGIIYTRVSTDKETQQTSLIRQKEELVKIAEAENIQVIDIIEEKASGYEIERDGIFIMLERFKKQEANILLIQDDTRLGRGNAKMALIHQLNKMNVKIYSLKDNGELALSETDSMVLDIVAIVEEYQRKLQNVKIKRGMKRAVSNGFDPSMNLLGATRGGGRKRKEVPLKEILRLRESGMTFHELALMLRGMGYSISKATAHRRYQEHMKSLSID</sequence>
<comment type="caution">
    <text evidence="3">The sequence shown here is derived from an EMBL/GenBank/DDBJ whole genome shotgun (WGS) entry which is preliminary data.</text>
</comment>
<reference evidence="3 4" key="1">
    <citation type="submission" date="2017-10" db="EMBL/GenBank/DDBJ databases">
        <title>Bacillus sp. nov., a halophilic bacterium isolated from a Keqin Lake.</title>
        <authorList>
            <person name="Wang H."/>
        </authorList>
    </citation>
    <scope>NUCLEOTIDE SEQUENCE [LARGE SCALE GENOMIC DNA]</scope>
    <source>
        <strain evidence="3 4">KCTC 13187</strain>
    </source>
</reference>
<evidence type="ECO:0000259" key="2">
    <source>
        <dbReference type="PROSITE" id="PS51736"/>
    </source>
</evidence>
<accession>A0A3A9KF02</accession>
<dbReference type="GO" id="GO:0003677">
    <property type="term" value="F:DNA binding"/>
    <property type="evidence" value="ECO:0007669"/>
    <property type="project" value="InterPro"/>
</dbReference>
<dbReference type="InterPro" id="IPR036162">
    <property type="entry name" value="Resolvase-like_N_sf"/>
</dbReference>
<dbReference type="SUPFAM" id="SSF53041">
    <property type="entry name" value="Resolvase-like"/>
    <property type="match status" value="1"/>
</dbReference>
<dbReference type="EMBL" id="PDOE01000001">
    <property type="protein sequence ID" value="RKL69132.1"/>
    <property type="molecule type" value="Genomic_DNA"/>
</dbReference>
<protein>
    <submittedName>
        <fullName evidence="3">Resolvase</fullName>
    </submittedName>
</protein>
<dbReference type="OrthoDB" id="2731197at2"/>
<dbReference type="Gene3D" id="3.40.50.1390">
    <property type="entry name" value="Resolvase, N-terminal catalytic domain"/>
    <property type="match status" value="1"/>
</dbReference>
<dbReference type="GO" id="GO:0000150">
    <property type="term" value="F:DNA strand exchange activity"/>
    <property type="evidence" value="ECO:0007669"/>
    <property type="project" value="InterPro"/>
</dbReference>
<keyword evidence="4" id="KW-1185">Reference proteome</keyword>
<dbReference type="InterPro" id="IPR050639">
    <property type="entry name" value="SSR_resolvase"/>
</dbReference>
<gene>
    <name evidence="3" type="ORF">CR203_03605</name>
</gene>
<dbReference type="PROSITE" id="PS51736">
    <property type="entry name" value="RECOMBINASES_3"/>
    <property type="match status" value="1"/>
</dbReference>
<proteinExistence type="inferred from homology"/>
<dbReference type="AlphaFoldDB" id="A0A3A9KF02"/>
<dbReference type="SMART" id="SM00857">
    <property type="entry name" value="Resolvase"/>
    <property type="match status" value="1"/>
</dbReference>
<dbReference type="PANTHER" id="PTHR30461:SF26">
    <property type="entry name" value="RESOLVASE HOMOLOG YNEB"/>
    <property type="match status" value="1"/>
</dbReference>
<evidence type="ECO:0000256" key="1">
    <source>
        <dbReference type="ARBA" id="ARBA00009913"/>
    </source>
</evidence>
<dbReference type="InterPro" id="IPR006119">
    <property type="entry name" value="Resolv_N"/>
</dbReference>
<evidence type="ECO:0000313" key="4">
    <source>
        <dbReference type="Proteomes" id="UP000281498"/>
    </source>
</evidence>
<organism evidence="3 4">
    <name type="scientific">Salipaludibacillus neizhouensis</name>
    <dbReference type="NCBI Taxonomy" id="885475"/>
    <lineage>
        <taxon>Bacteria</taxon>
        <taxon>Bacillati</taxon>
        <taxon>Bacillota</taxon>
        <taxon>Bacilli</taxon>
        <taxon>Bacillales</taxon>
        <taxon>Bacillaceae</taxon>
    </lineage>
</organism>
<comment type="similarity">
    <text evidence="1">Belongs to the site-specific recombinase resolvase family.</text>
</comment>
<evidence type="ECO:0000313" key="3">
    <source>
        <dbReference type="EMBL" id="RKL69132.1"/>
    </source>
</evidence>
<feature type="domain" description="Resolvase/invertase-type recombinase catalytic" evidence="2">
    <location>
        <begin position="2"/>
        <end position="147"/>
    </location>
</feature>
<dbReference type="PANTHER" id="PTHR30461">
    <property type="entry name" value="DNA-INVERTASE FROM LAMBDOID PROPHAGE"/>
    <property type="match status" value="1"/>
</dbReference>